<dbReference type="GO" id="GO:0006265">
    <property type="term" value="P:DNA topological change"/>
    <property type="evidence" value="ECO:0007669"/>
    <property type="project" value="InterPro"/>
</dbReference>
<feature type="region of interest" description="Disordered" evidence="12">
    <location>
        <begin position="432"/>
        <end position="469"/>
    </location>
</feature>
<dbReference type="PANTHER" id="PTHR11390:SF21">
    <property type="entry name" value="DNA TOPOISOMERASE 3-ALPHA"/>
    <property type="match status" value="1"/>
</dbReference>
<comment type="similarity">
    <text evidence="2">Belongs to the type IA topoisomerase family.</text>
</comment>
<organism evidence="15 16">
    <name type="scientific">Kaistella jeonii</name>
    <dbReference type="NCBI Taxonomy" id="266749"/>
    <lineage>
        <taxon>Bacteria</taxon>
        <taxon>Pseudomonadati</taxon>
        <taxon>Bacteroidota</taxon>
        <taxon>Flavobacteriia</taxon>
        <taxon>Flavobacteriales</taxon>
        <taxon>Weeksellaceae</taxon>
        <taxon>Chryseobacterium group</taxon>
        <taxon>Kaistella</taxon>
    </lineage>
</organism>
<keyword evidence="7 15" id="KW-0413">Isomerase</keyword>
<dbReference type="InterPro" id="IPR023405">
    <property type="entry name" value="Topo_IA_core_domain"/>
</dbReference>
<accession>A0A0C1FKK6</accession>
<dbReference type="GO" id="GO:0046872">
    <property type="term" value="F:metal ion binding"/>
    <property type="evidence" value="ECO:0007669"/>
    <property type="project" value="UniProtKB-KW"/>
</dbReference>
<dbReference type="GO" id="GO:0006281">
    <property type="term" value="P:DNA repair"/>
    <property type="evidence" value="ECO:0007669"/>
    <property type="project" value="TreeGrafter"/>
</dbReference>
<dbReference type="NCBIfam" id="TIGR01056">
    <property type="entry name" value="topB"/>
    <property type="match status" value="1"/>
</dbReference>
<feature type="compositionally biased region" description="Basic and acidic residues" evidence="12">
    <location>
        <begin position="432"/>
        <end position="443"/>
    </location>
</feature>
<gene>
    <name evidence="15" type="ORF">OA86_10555</name>
</gene>
<evidence type="ECO:0000256" key="11">
    <source>
        <dbReference type="ARBA" id="ARBA00032877"/>
    </source>
</evidence>
<dbReference type="SMART" id="SM00436">
    <property type="entry name" value="TOP1Bc"/>
    <property type="match status" value="1"/>
</dbReference>
<sequence>MKLCIAEKPSVARDIAKVLGADMPKQGYFEGNGYWVTWTFGHFCTLKEPHDYSPHLKSWNLIFLPIIPDPFGIKLISNPGVERQFKIIEKLVADCEEVINCGDAGQEGEVIQRWVLHKAKCKRPTKRLWISSLTEEAIKEGFANLKPAEDYQNLYLAGNARAIGDWLLGINATRLFTKKFGGNKTVLSIGRVQTPTLAMIVQRQKEIDAFDTEEYWELKTTYRDVLFTAAIDRLKTREKAEKGLEYLKQNLFEIVSFEIKEGKEKNPRLFDLTALQVEANKKYGYSAENTLKYIQSLYEKKHTTYPRVDTTYLSESLHPKIAGILQSMNFYREFTAPLLSQPIPKSKTVFDDAKVTDHHAIIPTEIPPSSSLSREEKLIYDLIAKRFIAVFYPECKISNTLVEGQVGTIPFKTSGRQILELGWREVYVKDKKEEPEKKEKDEEQTIPEFKAGEKGPHKPIIHQGKTSPPKPYTEATLLRAMETAGKQVDDEELREMMKNNGIGRPSTRANIIETLFKRNYIERKKKNILATSTGVQLIDTIQDELLKSPELTGEWEFKLRKIERGEYDASQFKEELITMVTNLTRNVINEKAKVISIQEEIQTKEKKEPTPRKITTIIWEEEQCPKCKESKLMKGKTAIGCSNFKGCGFKVPFQMFGKKLTEKQIQDLMIKGKSSKLKGFTEHPESLTEGILRLTDNFTVELKTD</sequence>
<dbReference type="PROSITE" id="PS52039">
    <property type="entry name" value="TOPO_IA_2"/>
    <property type="match status" value="1"/>
</dbReference>
<dbReference type="Pfam" id="PF01751">
    <property type="entry name" value="Toprim"/>
    <property type="match status" value="1"/>
</dbReference>
<dbReference type="SMART" id="SM00437">
    <property type="entry name" value="TOP1Ac"/>
    <property type="match status" value="1"/>
</dbReference>
<dbReference type="Gene3D" id="2.70.20.10">
    <property type="entry name" value="Topoisomerase I, domain 3"/>
    <property type="match status" value="1"/>
</dbReference>
<dbReference type="EMBL" id="JSYL01000007">
    <property type="protein sequence ID" value="KIA88469.1"/>
    <property type="molecule type" value="Genomic_DNA"/>
</dbReference>
<dbReference type="InterPro" id="IPR005738">
    <property type="entry name" value="TopoIII"/>
</dbReference>
<name>A0A0C1FKK6_9FLAO</name>
<evidence type="ECO:0000256" key="8">
    <source>
        <dbReference type="ARBA" id="ARBA00030003"/>
    </source>
</evidence>
<proteinExistence type="inferred from homology"/>
<protein>
    <recommendedName>
        <fullName evidence="3">DNA topoisomerase</fullName>
        <ecNumber evidence="3">5.6.2.1</ecNumber>
    </recommendedName>
    <alternativeName>
        <fullName evidence="11">Omega-protein</fullName>
    </alternativeName>
    <alternativeName>
        <fullName evidence="10">Relaxing enzyme</fullName>
    </alternativeName>
    <alternativeName>
        <fullName evidence="8">Swivelase</fullName>
    </alternativeName>
    <alternativeName>
        <fullName evidence="9">Untwisting enzyme</fullName>
    </alternativeName>
</protein>
<dbReference type="PROSITE" id="PS50880">
    <property type="entry name" value="TOPRIM"/>
    <property type="match status" value="1"/>
</dbReference>
<dbReference type="InterPro" id="IPR003602">
    <property type="entry name" value="Topo_IA_DNA-bd_dom"/>
</dbReference>
<dbReference type="GO" id="GO:0006310">
    <property type="term" value="P:DNA recombination"/>
    <property type="evidence" value="ECO:0007669"/>
    <property type="project" value="TreeGrafter"/>
</dbReference>
<comment type="catalytic activity">
    <reaction evidence="1">
        <text>ATP-independent breakage of single-stranded DNA, followed by passage and rejoining.</text>
        <dbReference type="EC" id="5.6.2.1"/>
    </reaction>
</comment>
<evidence type="ECO:0000256" key="10">
    <source>
        <dbReference type="ARBA" id="ARBA00032235"/>
    </source>
</evidence>
<evidence type="ECO:0000256" key="5">
    <source>
        <dbReference type="ARBA" id="ARBA00023029"/>
    </source>
</evidence>
<dbReference type="Gene3D" id="1.10.460.10">
    <property type="entry name" value="Topoisomerase I, domain 2"/>
    <property type="match status" value="1"/>
</dbReference>
<dbReference type="CDD" id="cd00186">
    <property type="entry name" value="TOP1Ac"/>
    <property type="match status" value="1"/>
</dbReference>
<reference evidence="15 16" key="1">
    <citation type="submission" date="2014-10" db="EMBL/GenBank/DDBJ databases">
        <title>Kaistella jeonii genome.</title>
        <authorList>
            <person name="Clayton J.T."/>
            <person name="Newman J.D."/>
        </authorList>
    </citation>
    <scope>NUCLEOTIDE SEQUENCE [LARGE SCALE GENOMIC DNA]</scope>
    <source>
        <strain evidence="15 16">DSM 17048</strain>
    </source>
</reference>
<dbReference type="Gene3D" id="3.40.50.140">
    <property type="match status" value="1"/>
</dbReference>
<dbReference type="RefSeq" id="WP_039352756.1">
    <property type="nucleotide sequence ID" value="NZ_FOLA01000008.1"/>
</dbReference>
<dbReference type="SMART" id="SM00493">
    <property type="entry name" value="TOPRIM"/>
    <property type="match status" value="1"/>
</dbReference>
<evidence type="ECO:0000259" key="13">
    <source>
        <dbReference type="PROSITE" id="PS50880"/>
    </source>
</evidence>
<dbReference type="InterPro" id="IPR000380">
    <property type="entry name" value="Topo_IA"/>
</dbReference>
<dbReference type="PANTHER" id="PTHR11390">
    <property type="entry name" value="PROKARYOTIC DNA TOPOISOMERASE"/>
    <property type="match status" value="1"/>
</dbReference>
<evidence type="ECO:0000256" key="6">
    <source>
        <dbReference type="ARBA" id="ARBA00023125"/>
    </source>
</evidence>
<evidence type="ECO:0000256" key="12">
    <source>
        <dbReference type="SAM" id="MobiDB-lite"/>
    </source>
</evidence>
<dbReference type="CDD" id="cd03362">
    <property type="entry name" value="TOPRIM_TopoIA_TopoIII"/>
    <property type="match status" value="1"/>
</dbReference>
<dbReference type="InterPro" id="IPR003601">
    <property type="entry name" value="Topo_IA_2"/>
</dbReference>
<dbReference type="InterPro" id="IPR034144">
    <property type="entry name" value="TOPRIM_TopoIII"/>
</dbReference>
<dbReference type="EC" id="5.6.2.1" evidence="3"/>
<keyword evidence="6" id="KW-0238">DNA-binding</keyword>
<dbReference type="NCBIfam" id="NF005829">
    <property type="entry name" value="PRK07726.1"/>
    <property type="match status" value="1"/>
</dbReference>
<dbReference type="Proteomes" id="UP000031473">
    <property type="component" value="Unassembled WGS sequence"/>
</dbReference>
<keyword evidence="5" id="KW-0799">Topoisomerase</keyword>
<dbReference type="OrthoDB" id="9803554at2"/>
<evidence type="ECO:0000313" key="15">
    <source>
        <dbReference type="EMBL" id="KIA88469.1"/>
    </source>
</evidence>
<dbReference type="PRINTS" id="PR00417">
    <property type="entry name" value="PRTPISMRASEI"/>
</dbReference>
<evidence type="ECO:0000256" key="7">
    <source>
        <dbReference type="ARBA" id="ARBA00023235"/>
    </source>
</evidence>
<evidence type="ECO:0000313" key="16">
    <source>
        <dbReference type="Proteomes" id="UP000031473"/>
    </source>
</evidence>
<keyword evidence="4" id="KW-0479">Metal-binding</keyword>
<feature type="domain" description="Toprim" evidence="13">
    <location>
        <begin position="1"/>
        <end position="134"/>
    </location>
</feature>
<dbReference type="GO" id="GO:0003677">
    <property type="term" value="F:DNA binding"/>
    <property type="evidence" value="ECO:0007669"/>
    <property type="project" value="UniProtKB-KW"/>
</dbReference>
<dbReference type="InterPro" id="IPR013497">
    <property type="entry name" value="Topo_IA_cen"/>
</dbReference>
<evidence type="ECO:0000256" key="3">
    <source>
        <dbReference type="ARBA" id="ARBA00012891"/>
    </source>
</evidence>
<dbReference type="InterPro" id="IPR013826">
    <property type="entry name" value="Topo_IA_cen_sub3"/>
</dbReference>
<evidence type="ECO:0000256" key="2">
    <source>
        <dbReference type="ARBA" id="ARBA00009446"/>
    </source>
</evidence>
<evidence type="ECO:0000256" key="9">
    <source>
        <dbReference type="ARBA" id="ARBA00031985"/>
    </source>
</evidence>
<keyword evidence="16" id="KW-1185">Reference proteome</keyword>
<dbReference type="InterPro" id="IPR013825">
    <property type="entry name" value="Topo_IA_cen_sub2"/>
</dbReference>
<dbReference type="InterPro" id="IPR013824">
    <property type="entry name" value="Topo_IA_cen_sub1"/>
</dbReference>
<dbReference type="STRING" id="266749.SAMN05421876_10873"/>
<evidence type="ECO:0000256" key="1">
    <source>
        <dbReference type="ARBA" id="ARBA00000213"/>
    </source>
</evidence>
<feature type="domain" description="Topo IA-type catalytic" evidence="14">
    <location>
        <begin position="151"/>
        <end position="584"/>
    </location>
</feature>
<dbReference type="Gene3D" id="1.10.290.10">
    <property type="entry name" value="Topoisomerase I, domain 4"/>
    <property type="match status" value="1"/>
</dbReference>
<dbReference type="SUPFAM" id="SSF56712">
    <property type="entry name" value="Prokaryotic type I DNA topoisomerase"/>
    <property type="match status" value="1"/>
</dbReference>
<dbReference type="AlphaFoldDB" id="A0A0C1FKK6"/>
<evidence type="ECO:0000259" key="14">
    <source>
        <dbReference type="PROSITE" id="PS52039"/>
    </source>
</evidence>
<comment type="caution">
    <text evidence="15">The sequence shown here is derived from an EMBL/GenBank/DDBJ whole genome shotgun (WGS) entry which is preliminary data.</text>
</comment>
<dbReference type="InterPro" id="IPR006171">
    <property type="entry name" value="TOPRIM_dom"/>
</dbReference>
<dbReference type="Pfam" id="PF01131">
    <property type="entry name" value="Topoisom_bac"/>
    <property type="match status" value="1"/>
</dbReference>
<dbReference type="GO" id="GO:0043597">
    <property type="term" value="C:cytoplasmic replication fork"/>
    <property type="evidence" value="ECO:0007669"/>
    <property type="project" value="TreeGrafter"/>
</dbReference>
<evidence type="ECO:0000256" key="4">
    <source>
        <dbReference type="ARBA" id="ARBA00022723"/>
    </source>
</evidence>
<dbReference type="GO" id="GO:0003917">
    <property type="term" value="F:DNA topoisomerase type I (single strand cut, ATP-independent) activity"/>
    <property type="evidence" value="ECO:0007669"/>
    <property type="project" value="UniProtKB-EC"/>
</dbReference>